<protein>
    <submittedName>
        <fullName evidence="1">Uncharacterized protein</fullName>
    </submittedName>
</protein>
<dbReference type="RefSeq" id="WP_346098608.1">
    <property type="nucleotide sequence ID" value="NZ_BAAABY010000045.1"/>
</dbReference>
<keyword evidence="2" id="KW-1185">Reference proteome</keyword>
<evidence type="ECO:0000313" key="2">
    <source>
        <dbReference type="Proteomes" id="UP001500909"/>
    </source>
</evidence>
<proteinExistence type="predicted"/>
<name>A0ABP3KZ50_9ACTN</name>
<reference evidence="2" key="1">
    <citation type="journal article" date="2019" name="Int. J. Syst. Evol. Microbiol.">
        <title>The Global Catalogue of Microorganisms (GCM) 10K type strain sequencing project: providing services to taxonomists for standard genome sequencing and annotation.</title>
        <authorList>
            <consortium name="The Broad Institute Genomics Platform"/>
            <consortium name="The Broad Institute Genome Sequencing Center for Infectious Disease"/>
            <person name="Wu L."/>
            <person name="Ma J."/>
        </authorList>
    </citation>
    <scope>NUCLEOTIDE SEQUENCE [LARGE SCALE GENOMIC DNA]</scope>
    <source>
        <strain evidence="2">JCM 4805</strain>
    </source>
</reference>
<organism evidence="1 2">
    <name type="scientific">Streptomyces olivaceiscleroticus</name>
    <dbReference type="NCBI Taxonomy" id="68245"/>
    <lineage>
        <taxon>Bacteria</taxon>
        <taxon>Bacillati</taxon>
        <taxon>Actinomycetota</taxon>
        <taxon>Actinomycetes</taxon>
        <taxon>Kitasatosporales</taxon>
        <taxon>Streptomycetaceae</taxon>
        <taxon>Streptomyces</taxon>
    </lineage>
</organism>
<comment type="caution">
    <text evidence="1">The sequence shown here is derived from an EMBL/GenBank/DDBJ whole genome shotgun (WGS) entry which is preliminary data.</text>
</comment>
<evidence type="ECO:0000313" key="1">
    <source>
        <dbReference type="EMBL" id="GAA0488307.1"/>
    </source>
</evidence>
<accession>A0ABP3KZ50</accession>
<dbReference type="EMBL" id="BAAABY010000045">
    <property type="protein sequence ID" value="GAA0488307.1"/>
    <property type="molecule type" value="Genomic_DNA"/>
</dbReference>
<gene>
    <name evidence="1" type="ORF">GCM10010361_61620</name>
</gene>
<dbReference type="Proteomes" id="UP001500909">
    <property type="component" value="Unassembled WGS sequence"/>
</dbReference>
<sequence length="190" mass="20003">MSLVELVARADARGLAASGLACLDRCLPLLGADDDALRPLWASLTADGTAWGTQLTAVRALLPQAPADAAPDTAEPAGLVRRMVDAAPAGRDDEDALRAWADDCSLAALHIHHLLDPGRAEDGTYTLEDRRAGRTDGMTPLVEAELRRQTTILEALSARGPAGLRQAVEVSAEGRRVVRAVVSRQARGTA</sequence>